<name>A0A1H8JV22_9SPHI</name>
<organism evidence="2 3">
    <name type="scientific">Mucilaginibacter gossypiicola</name>
    <dbReference type="NCBI Taxonomy" id="551995"/>
    <lineage>
        <taxon>Bacteria</taxon>
        <taxon>Pseudomonadati</taxon>
        <taxon>Bacteroidota</taxon>
        <taxon>Sphingobacteriia</taxon>
        <taxon>Sphingobacteriales</taxon>
        <taxon>Sphingobacteriaceae</taxon>
        <taxon>Mucilaginibacter</taxon>
    </lineage>
</organism>
<dbReference type="InterPro" id="IPR028921">
    <property type="entry name" value="NTF2_fold_dom"/>
</dbReference>
<dbReference type="AlphaFoldDB" id="A0A1H8JV22"/>
<proteinExistence type="predicted"/>
<gene>
    <name evidence="2" type="ORF">SAMN05192574_104335</name>
</gene>
<dbReference type="EMBL" id="FOCL01000004">
    <property type="protein sequence ID" value="SEN84580.1"/>
    <property type="molecule type" value="Genomic_DNA"/>
</dbReference>
<keyword evidence="3" id="KW-1185">Reference proteome</keyword>
<accession>A0A1H8JV22</accession>
<dbReference type="Proteomes" id="UP000198942">
    <property type="component" value="Unassembled WGS sequence"/>
</dbReference>
<feature type="domain" description="NTF2 fold" evidence="1">
    <location>
        <begin position="56"/>
        <end position="122"/>
    </location>
</feature>
<evidence type="ECO:0000313" key="2">
    <source>
        <dbReference type="EMBL" id="SEN84580.1"/>
    </source>
</evidence>
<dbReference type="Pfam" id="PF15631">
    <property type="entry name" value="Imm-NTF2-2"/>
    <property type="match status" value="1"/>
</dbReference>
<evidence type="ECO:0000313" key="3">
    <source>
        <dbReference type="Proteomes" id="UP000198942"/>
    </source>
</evidence>
<dbReference type="RefSeq" id="WP_091211423.1">
    <property type="nucleotide sequence ID" value="NZ_FOCL01000004.1"/>
</dbReference>
<dbReference type="OrthoDB" id="886637at2"/>
<evidence type="ECO:0000259" key="1">
    <source>
        <dbReference type="Pfam" id="PF15631"/>
    </source>
</evidence>
<reference evidence="3" key="1">
    <citation type="submission" date="2016-10" db="EMBL/GenBank/DDBJ databases">
        <authorList>
            <person name="Varghese N."/>
            <person name="Submissions S."/>
        </authorList>
    </citation>
    <scope>NUCLEOTIDE SEQUENCE [LARGE SCALE GENOMIC DNA]</scope>
    <source>
        <strain evidence="3">Gh-48</strain>
    </source>
</reference>
<protein>
    <submittedName>
        <fullName evidence="2">NTF2 fold immunity protein</fullName>
    </submittedName>
</protein>
<sequence length="122" mass="13951">MKYLTFAFLILLPLFGHSQKRTLLGPKVAMDELKEALTNKKDKQVNVDKVISDKQTAIAVAEAILFKIYGKEQIINERPYEVYFVNDYWILNGTLPEKMLGGCFLIVLSAKDGKVVRLTHYK</sequence>